<keyword evidence="5" id="KW-1185">Reference proteome</keyword>
<dbReference type="Pfam" id="PF25872">
    <property type="entry name" value="HTH_77"/>
    <property type="match status" value="1"/>
</dbReference>
<proteinExistence type="predicted"/>
<dbReference type="KEGG" id="xdi:EZH22_05685"/>
<dbReference type="GO" id="GO:0003677">
    <property type="term" value="F:DNA binding"/>
    <property type="evidence" value="ECO:0007669"/>
    <property type="project" value="UniProtKB-UniRule"/>
</dbReference>
<dbReference type="InterPro" id="IPR011990">
    <property type="entry name" value="TPR-like_helical_dom_sf"/>
</dbReference>
<keyword evidence="1 2" id="KW-0238">DNA-binding</keyword>
<dbReference type="RefSeq" id="WP_203194777.1">
    <property type="nucleotide sequence ID" value="NZ_CP063362.1"/>
</dbReference>
<evidence type="ECO:0000259" key="3">
    <source>
        <dbReference type="PROSITE" id="PS51755"/>
    </source>
</evidence>
<dbReference type="GO" id="GO:0006355">
    <property type="term" value="P:regulation of DNA-templated transcription"/>
    <property type="evidence" value="ECO:0007669"/>
    <property type="project" value="InterPro"/>
</dbReference>
<dbReference type="Pfam" id="PF00486">
    <property type="entry name" value="Trans_reg_C"/>
    <property type="match status" value="1"/>
</dbReference>
<dbReference type="Gene3D" id="3.40.50.300">
    <property type="entry name" value="P-loop containing nucleotide triphosphate hydrolases"/>
    <property type="match status" value="1"/>
</dbReference>
<dbReference type="InterPro" id="IPR036388">
    <property type="entry name" value="WH-like_DNA-bd_sf"/>
</dbReference>
<name>A0A974PRL1_9HYPH</name>
<evidence type="ECO:0000313" key="5">
    <source>
        <dbReference type="Proteomes" id="UP000596427"/>
    </source>
</evidence>
<dbReference type="PROSITE" id="PS51755">
    <property type="entry name" value="OMPR_PHOB"/>
    <property type="match status" value="1"/>
</dbReference>
<dbReference type="CDD" id="cd00383">
    <property type="entry name" value="trans_reg_C"/>
    <property type="match status" value="1"/>
</dbReference>
<evidence type="ECO:0000313" key="4">
    <source>
        <dbReference type="EMBL" id="QRG07865.1"/>
    </source>
</evidence>
<dbReference type="SUPFAM" id="SSF46894">
    <property type="entry name" value="C-terminal effector domain of the bipartite response regulators"/>
    <property type="match status" value="1"/>
</dbReference>
<dbReference type="InterPro" id="IPR027417">
    <property type="entry name" value="P-loop_NTPase"/>
</dbReference>
<evidence type="ECO:0000256" key="2">
    <source>
        <dbReference type="PROSITE-ProRule" id="PRU01091"/>
    </source>
</evidence>
<sequence>MPEASDNAPAGRMAIFGPYMLNPARRRLSRGGDVIQVGSRAMDLLIALVESAGKVLTHRQLLAHAWPGLTVEEANLRVHISALRKALNIGATDGEYIENLVGRGYCFVAPVTWSGAAPVAPPVMAAVEEASGGPAKSQARPAQRLPLPAARIVGLDPLVDHLVGMLNDQRFVTLVSPGGMGKTTAALFVGHAIQTRKDGDVAFVDLSPVRDPNLVASTLATTLGIVSKPGQTEDIIISQLQGRPMLLILDNCEHLIDAAAGLCGRLFGELPELRLLATSREALRVEGEHVHLLPPLAAPPEGAALTAAEALTFPAVQLFMDRAAVSGHRAPLDDAGADLVADICRRLDGMALAIELAASRAGTFGLRGVADMLSDSVRLYWEGRRGAPARHQTLDAVFDWSHALLSPRDQRVLRRLSVFAGLFTLKDSLAVAADAEEDKLAVASALTGLVDKSLIWASASGSPVYFRLLDTTRVFASRKLKEADESDAMSLRLTRHLIDVLRMDKLDTAIFSGRDLSAHAVRMGDIRASLRWSQVDVARRDAFVALAAISAPLFLGLALLGECESWCRMALETMDEDARGSHVELLLLEGLTIGAMFTRGNRGTTSSAIAHGQALAARLNEPTHELHLLGGEHIFLTRIGNFRGSLAVAERCAALSATVGTPEAMAMAEWMIGCSHHLLGDQLKSQVFGERGFEHIPVAAPAHVDYFGYDHRVRAMEIMARTLWLRGDTLRSALFAEDSIQEAERRGHPVSICIALMYTGEVALWNEELDLAEQRLHRAVDHASRHALTPYRVVSEGLLGTLAVLREKPAEGVKAMERALAFCQIEDHHVITVEIMVNLARGQGQLGLIDAARATAAAALEKARAFGGSCCLADLLLAQAELEAAAGASSQHVDQLMLDALELARRQSARHLELKIAVARHRLDPRAETASALADISGQFAETAPSPFLPVARGLLAGRAWRGPIPLDHRLGLSLYADLQS</sequence>
<organism evidence="4 5">
    <name type="scientific">Xanthobacter dioxanivorans</name>
    <dbReference type="NCBI Taxonomy" id="2528964"/>
    <lineage>
        <taxon>Bacteria</taxon>
        <taxon>Pseudomonadati</taxon>
        <taxon>Pseudomonadota</taxon>
        <taxon>Alphaproteobacteria</taxon>
        <taxon>Hyphomicrobiales</taxon>
        <taxon>Xanthobacteraceae</taxon>
        <taxon>Xanthobacter</taxon>
    </lineage>
</organism>
<dbReference type="Gene3D" id="1.25.40.10">
    <property type="entry name" value="Tetratricopeptide repeat domain"/>
    <property type="match status" value="1"/>
</dbReference>
<dbReference type="SUPFAM" id="SSF48452">
    <property type="entry name" value="TPR-like"/>
    <property type="match status" value="1"/>
</dbReference>
<dbReference type="SMART" id="SM00862">
    <property type="entry name" value="Trans_reg_C"/>
    <property type="match status" value="1"/>
</dbReference>
<gene>
    <name evidence="4" type="ORF">EZH22_05685</name>
</gene>
<dbReference type="Proteomes" id="UP000596427">
    <property type="component" value="Chromosome"/>
</dbReference>
<dbReference type="SUPFAM" id="SSF52540">
    <property type="entry name" value="P-loop containing nucleoside triphosphate hydrolases"/>
    <property type="match status" value="1"/>
</dbReference>
<evidence type="ECO:0000256" key="1">
    <source>
        <dbReference type="ARBA" id="ARBA00023125"/>
    </source>
</evidence>
<feature type="DNA-binding region" description="OmpR/PhoB-type" evidence="2">
    <location>
        <begin position="11"/>
        <end position="109"/>
    </location>
</feature>
<dbReference type="PANTHER" id="PTHR47691">
    <property type="entry name" value="REGULATOR-RELATED"/>
    <property type="match status" value="1"/>
</dbReference>
<dbReference type="Gene3D" id="1.10.10.10">
    <property type="entry name" value="Winged helix-like DNA-binding domain superfamily/Winged helix DNA-binding domain"/>
    <property type="match status" value="1"/>
</dbReference>
<accession>A0A974PRL1</accession>
<reference evidence="4 5" key="1">
    <citation type="submission" date="2020-10" db="EMBL/GenBank/DDBJ databases">
        <title>Degradation of 1,4-Dioxane by Xanthobacter sp. YN2, via a Novel Group-2 Soluble Di-Iron Monooxygenase.</title>
        <authorList>
            <person name="Ma F."/>
            <person name="Wang Y."/>
            <person name="Yang J."/>
            <person name="Guo H."/>
            <person name="Su D."/>
            <person name="Yu L."/>
        </authorList>
    </citation>
    <scope>NUCLEOTIDE SEQUENCE [LARGE SCALE GENOMIC DNA]</scope>
    <source>
        <strain evidence="4 5">YN2</strain>
    </source>
</reference>
<dbReference type="InterPro" id="IPR016032">
    <property type="entry name" value="Sig_transdc_resp-reg_C-effctor"/>
</dbReference>
<dbReference type="GO" id="GO:0000160">
    <property type="term" value="P:phosphorelay signal transduction system"/>
    <property type="evidence" value="ECO:0007669"/>
    <property type="project" value="InterPro"/>
</dbReference>
<feature type="domain" description="OmpR/PhoB-type" evidence="3">
    <location>
        <begin position="11"/>
        <end position="109"/>
    </location>
</feature>
<protein>
    <submittedName>
        <fullName evidence="4">Winged helix-turn-helix domain-containing protein</fullName>
    </submittedName>
</protein>
<dbReference type="AlphaFoldDB" id="A0A974PRL1"/>
<dbReference type="EMBL" id="CP063362">
    <property type="protein sequence ID" value="QRG07865.1"/>
    <property type="molecule type" value="Genomic_DNA"/>
</dbReference>
<dbReference type="PANTHER" id="PTHR47691:SF3">
    <property type="entry name" value="HTH-TYPE TRANSCRIPTIONAL REGULATOR RV0890C-RELATED"/>
    <property type="match status" value="1"/>
</dbReference>
<dbReference type="InterPro" id="IPR001867">
    <property type="entry name" value="OmpR/PhoB-type_DNA-bd"/>
</dbReference>
<dbReference type="InterPro" id="IPR058852">
    <property type="entry name" value="HTH_77"/>
</dbReference>